<proteinExistence type="predicted"/>
<dbReference type="PANTHER" id="PTHR48057">
    <property type="entry name" value="LEUCINE-RICH REPEAT SERINE/THREONINE-PROTEIN KINASE 1"/>
    <property type="match status" value="1"/>
</dbReference>
<dbReference type="InterPro" id="IPR026444">
    <property type="entry name" value="Secre_tail"/>
</dbReference>
<dbReference type="FunFam" id="3.80.10.10:FF:000041">
    <property type="entry name" value="LRR receptor-like serine/threonine-protein kinase ERECTA"/>
    <property type="match status" value="2"/>
</dbReference>
<evidence type="ECO:0000256" key="2">
    <source>
        <dbReference type="ARBA" id="ARBA00022737"/>
    </source>
</evidence>
<reference evidence="4" key="1">
    <citation type="journal article" date="2015" name="Nature">
        <title>Complex archaea that bridge the gap between prokaryotes and eukaryotes.</title>
        <authorList>
            <person name="Spang A."/>
            <person name="Saw J.H."/>
            <person name="Jorgensen S.L."/>
            <person name="Zaremba-Niedzwiedzka K."/>
            <person name="Martijn J."/>
            <person name="Lind A.E."/>
            <person name="van Eijk R."/>
            <person name="Schleper C."/>
            <person name="Guy L."/>
            <person name="Ettema T.J."/>
        </authorList>
    </citation>
    <scope>NUCLEOTIDE SEQUENCE</scope>
</reference>
<dbReference type="InterPro" id="IPR008979">
    <property type="entry name" value="Galactose-bd-like_sf"/>
</dbReference>
<feature type="domain" description="Secretion system C-terminal sorting" evidence="3">
    <location>
        <begin position="1022"/>
        <end position="1090"/>
    </location>
</feature>
<dbReference type="SUPFAM" id="SSF52058">
    <property type="entry name" value="L domain-like"/>
    <property type="match status" value="1"/>
</dbReference>
<dbReference type="InterPro" id="IPR013783">
    <property type="entry name" value="Ig-like_fold"/>
</dbReference>
<dbReference type="InterPro" id="IPR001611">
    <property type="entry name" value="Leu-rich_rpt"/>
</dbReference>
<evidence type="ECO:0000313" key="4">
    <source>
        <dbReference type="EMBL" id="KKO07735.1"/>
    </source>
</evidence>
<keyword evidence="1" id="KW-0433">Leucine-rich repeat</keyword>
<dbReference type="NCBIfam" id="TIGR04183">
    <property type="entry name" value="Por_Secre_tail"/>
    <property type="match status" value="1"/>
</dbReference>
<protein>
    <recommendedName>
        <fullName evidence="3">Secretion system C-terminal sorting domain-containing protein</fullName>
    </recommendedName>
</protein>
<evidence type="ECO:0000256" key="1">
    <source>
        <dbReference type="ARBA" id="ARBA00022614"/>
    </source>
</evidence>
<accession>A0A0F9VUI6</accession>
<dbReference type="InterPro" id="IPR032675">
    <property type="entry name" value="LRR_dom_sf"/>
</dbReference>
<keyword evidence="2" id="KW-0677">Repeat</keyword>
<organism evidence="4">
    <name type="scientific">marine sediment metagenome</name>
    <dbReference type="NCBI Taxonomy" id="412755"/>
    <lineage>
        <taxon>unclassified sequences</taxon>
        <taxon>metagenomes</taxon>
        <taxon>ecological metagenomes</taxon>
    </lineage>
</organism>
<comment type="caution">
    <text evidence="4">The sequence shown here is derived from an EMBL/GenBank/DDBJ whole genome shotgun (WGS) entry which is preliminary data.</text>
</comment>
<dbReference type="SUPFAM" id="SSF49785">
    <property type="entry name" value="Galactose-binding domain-like"/>
    <property type="match status" value="1"/>
</dbReference>
<name>A0A0F9VUI6_9ZZZZ</name>
<dbReference type="Pfam" id="PF18962">
    <property type="entry name" value="Por_Secre_tail"/>
    <property type="match status" value="1"/>
</dbReference>
<dbReference type="InterPro" id="IPR052595">
    <property type="entry name" value="LRRC69/RLP"/>
</dbReference>
<dbReference type="Gene3D" id="3.80.10.10">
    <property type="entry name" value="Ribonuclease Inhibitor"/>
    <property type="match status" value="3"/>
</dbReference>
<evidence type="ECO:0000259" key="3">
    <source>
        <dbReference type="Pfam" id="PF18962"/>
    </source>
</evidence>
<dbReference type="Gene3D" id="2.60.40.10">
    <property type="entry name" value="Immunoglobulins"/>
    <property type="match status" value="1"/>
</dbReference>
<dbReference type="Pfam" id="PF00560">
    <property type="entry name" value="LRR_1"/>
    <property type="match status" value="4"/>
</dbReference>
<dbReference type="EMBL" id="LAZR01000011">
    <property type="protein sequence ID" value="KKO07735.1"/>
    <property type="molecule type" value="Genomic_DNA"/>
</dbReference>
<dbReference type="PANTHER" id="PTHR48057:SF7">
    <property type="entry name" value="LEUCINE-RICH REPEAT SERINE_THREONINE-PROTEIN KINASE 1"/>
    <property type="match status" value="1"/>
</dbReference>
<dbReference type="AlphaFoldDB" id="A0A0F9VUI6"/>
<sequence>MIKNYTRLLLAALFLFCFTGFSQTNYLQNASFESWSGSPESPDNWSIINANSITKSTISSDEIFAVELDLSNSLSTPTELSTRNASDVVLPTNATYTYSFDYKVTSGIGNNISANLYISKDAGSYTIQYLNEFVPMESDGDWHTYTVNFDTDTDEDYVFELAFRANTSPTSSVLIDNMKVLGDAPADTDDDGIPDTEDTCPNTPQTALAVDDNGCEISIDATSVIEDPSFEDWSLGGGSNLANWGINLIPGSSWNKNETISDNLDYSLELTTSNNGSNTSSIFQNEIQLYEGVEYILEIDYNVIEGNFNSLQLQLTQGIFADVVEEFTVNPSENGWASYSTTFTLTSNELVDLQIRAESDQEQQRILLDKMVFRANVANNTDRDALIALYNATGGPNWVNTWDLEEQDIENWYGVTLNSEGRVEYLYITENKLTGTLPPEIGLLTELKVLNLSSASNPTVPENVNQITGGIPPEIGNLTNLEQFNISNNLISGEIPPEFGNLSKLKFATFFDNELSGSLPEELGNLISIETINLMRNNIEGSIPTSMTNFPNLISLLLASNNFEGEIPDFLSQVTSLQYLDLSYNSFSGSIPVELGLINNLSYLDISVNNLTGEIPIELGQLQNITTLKLSQNNLEGSLPLSLGQLTNLVDFQAYNNNLNGTIPIELTNIPSLNRILLSNNNFHGKIPNFASTNVYAVSISSNEFVFEDILEMSQNLAENITFSYYGQTNLGESSFIIINPTESYTLKIDQTIEPNNIYQWRLNEIPIDNATESTYIISGFSNEHEGSYDCIITNSLLPDLTLHLNPINIQGDDDNDGVPNDNDVCKNTPIGAVTGATGCSYQDILVPKPDDFTAKATSTSCPDTANGMLTVEFKVNQTHILAITGPNNFSANYTQQNGSTLMVTDLEPGSYKIVANSEIGRLVGAPNVEFSLNIETPEEFISGKTVIDYTAKKASVVVSGSKNYEVLVNDKVYTFQVDNIDNQQLSFPLDKGANVISIETDKICQGIFNDSVVISNAILTPNPVADMLRVEGLDIMTNALVILSNISGVTSLQESRQINNGTLEMNISNLSPGLYMLTILNGGKEINLKFVKK</sequence>
<gene>
    <name evidence="4" type="ORF">LCGC14_0050740</name>
</gene>
<dbReference type="Gene3D" id="2.60.120.260">
    <property type="entry name" value="Galactose-binding domain-like"/>
    <property type="match status" value="2"/>
</dbReference>